<dbReference type="InterPro" id="IPR050987">
    <property type="entry name" value="AtrR-like"/>
</dbReference>
<dbReference type="GO" id="GO:0008270">
    <property type="term" value="F:zinc ion binding"/>
    <property type="evidence" value="ECO:0007669"/>
    <property type="project" value="InterPro"/>
</dbReference>
<dbReference type="CDD" id="cd12148">
    <property type="entry name" value="fungal_TF_MHR"/>
    <property type="match status" value="1"/>
</dbReference>
<dbReference type="EMBL" id="LCWV01000059">
    <property type="protein sequence ID" value="PWI64470.1"/>
    <property type="molecule type" value="Genomic_DNA"/>
</dbReference>
<evidence type="ECO:0000256" key="5">
    <source>
        <dbReference type="SAM" id="MobiDB-lite"/>
    </source>
</evidence>
<dbReference type="PROSITE" id="PS00463">
    <property type="entry name" value="ZN2_CY6_FUNGAL_1"/>
    <property type="match status" value="1"/>
</dbReference>
<keyword evidence="3" id="KW-0238">DNA-binding</keyword>
<dbReference type="Pfam" id="PF00172">
    <property type="entry name" value="Zn_clus"/>
    <property type="match status" value="1"/>
</dbReference>
<organism evidence="7 8">
    <name type="scientific">Purpureocillium lilacinum</name>
    <name type="common">Paecilomyces lilacinus</name>
    <dbReference type="NCBI Taxonomy" id="33203"/>
    <lineage>
        <taxon>Eukaryota</taxon>
        <taxon>Fungi</taxon>
        <taxon>Dikarya</taxon>
        <taxon>Ascomycota</taxon>
        <taxon>Pezizomycotina</taxon>
        <taxon>Sordariomycetes</taxon>
        <taxon>Hypocreomycetidae</taxon>
        <taxon>Hypocreales</taxon>
        <taxon>Ophiocordycipitaceae</taxon>
        <taxon>Purpureocillium</taxon>
    </lineage>
</organism>
<dbReference type="GO" id="GO:0005634">
    <property type="term" value="C:nucleus"/>
    <property type="evidence" value="ECO:0007669"/>
    <property type="project" value="UniProtKB-SubCell"/>
</dbReference>
<comment type="subcellular location">
    <subcellularLocation>
        <location evidence="1">Nucleus</location>
    </subcellularLocation>
</comment>
<accession>A0A2U3DQE1</accession>
<dbReference type="SMART" id="SM00066">
    <property type="entry name" value="GAL4"/>
    <property type="match status" value="1"/>
</dbReference>
<proteinExistence type="predicted"/>
<name>A0A2U3DQE1_PURLI</name>
<dbReference type="SUPFAM" id="SSF57701">
    <property type="entry name" value="Zn2/Cys6 DNA-binding domain"/>
    <property type="match status" value="1"/>
</dbReference>
<dbReference type="AlphaFoldDB" id="A0A2U3DQE1"/>
<gene>
    <name evidence="7" type="ORF">PCL_09625</name>
</gene>
<keyword evidence="4" id="KW-0539">Nucleus</keyword>
<dbReference type="CDD" id="cd00067">
    <property type="entry name" value="GAL4"/>
    <property type="match status" value="1"/>
</dbReference>
<dbReference type="Proteomes" id="UP000245956">
    <property type="component" value="Unassembled WGS sequence"/>
</dbReference>
<evidence type="ECO:0000259" key="6">
    <source>
        <dbReference type="PROSITE" id="PS50048"/>
    </source>
</evidence>
<evidence type="ECO:0000256" key="4">
    <source>
        <dbReference type="ARBA" id="ARBA00023242"/>
    </source>
</evidence>
<feature type="domain" description="Zn(2)-C6 fungal-type" evidence="6">
    <location>
        <begin position="37"/>
        <end position="73"/>
    </location>
</feature>
<evidence type="ECO:0000256" key="1">
    <source>
        <dbReference type="ARBA" id="ARBA00004123"/>
    </source>
</evidence>
<evidence type="ECO:0000313" key="7">
    <source>
        <dbReference type="EMBL" id="PWI64470.1"/>
    </source>
</evidence>
<feature type="region of interest" description="Disordered" evidence="5">
    <location>
        <begin position="93"/>
        <end position="118"/>
    </location>
</feature>
<dbReference type="PANTHER" id="PTHR46910">
    <property type="entry name" value="TRANSCRIPTION FACTOR PDR1"/>
    <property type="match status" value="1"/>
</dbReference>
<dbReference type="InterPro" id="IPR001138">
    <property type="entry name" value="Zn2Cys6_DnaBD"/>
</dbReference>
<dbReference type="PROSITE" id="PS50048">
    <property type="entry name" value="ZN2_CY6_FUNGAL_2"/>
    <property type="match status" value="1"/>
</dbReference>
<reference evidence="7 8" key="1">
    <citation type="journal article" date="2016" name="Front. Microbiol.">
        <title>Genome and transcriptome sequences reveal the specific parasitism of the nematophagous Purpureocillium lilacinum 36-1.</title>
        <authorList>
            <person name="Xie J."/>
            <person name="Li S."/>
            <person name="Mo C."/>
            <person name="Xiao X."/>
            <person name="Peng D."/>
            <person name="Wang G."/>
            <person name="Xiao Y."/>
        </authorList>
    </citation>
    <scope>NUCLEOTIDE SEQUENCE [LARGE SCALE GENOMIC DNA]</scope>
    <source>
        <strain evidence="7 8">36-1</strain>
    </source>
</reference>
<dbReference type="InterPro" id="IPR036864">
    <property type="entry name" value="Zn2-C6_fun-type_DNA-bd_sf"/>
</dbReference>
<evidence type="ECO:0000256" key="2">
    <source>
        <dbReference type="ARBA" id="ARBA00022723"/>
    </source>
</evidence>
<sequence>MTAATLGTERGATIRCQNTQRRLREEMQLKRGVERESCDFCHRRKITCDRALRIGRGNEGCSQCSLRQLTCSLDDSDDVRIRNKRRQAIVPRAQVTQHDDRLGTRPATQNVLSDDDPRYHPTHTKAPLFPSPPDAETVRLLNDSPLDLSFLGNPLELSLDAGLFLDQIFMANPAVPASAGPSATLSAQLHSPQPPAVQPLTEPTGEYHAALHEPWLGCGLSLATFNAALHAYFDLAALCMPVLLEDAFWDDFRAGRCSPCLIFAVACRGMPYIEAADKWNVQQRLAGKFRDAFFEAQKRPAGQAPTRLDDLEALAIMLHFKYSDAGRSSLDEHLENLFLTHDSLVLMMLRSCATGTMLQAPDDPTAPTRANDRRTLLFWHVYGLDAFNNMDYQTASRIADRDVDAPPDLLRTQCASYLDAILALAIIARRILQRLCTVTTRQRGIKAEDVGPLYDELADWRQNRCAGQLPKPQHSPVDSVESRHSPLVRSVNHLADLHRAVAWLLEINCYMQIENFVDQYGIQNAASILSEAVYHRVEYESLRAVDQVADMSWWLAQIRLHGKKAKTHSLIDLAPSILRDVCKGLCVWTCLRAKKLLQPQLQEGGSHGYRTRHAAKHGETLSILDAVASYRRVARSLRDAVATAVSHGDTGQIVAFLDEQIAALAE</sequence>
<evidence type="ECO:0000313" key="8">
    <source>
        <dbReference type="Proteomes" id="UP000245956"/>
    </source>
</evidence>
<dbReference type="GO" id="GO:0000981">
    <property type="term" value="F:DNA-binding transcription factor activity, RNA polymerase II-specific"/>
    <property type="evidence" value="ECO:0007669"/>
    <property type="project" value="InterPro"/>
</dbReference>
<evidence type="ECO:0000256" key="3">
    <source>
        <dbReference type="ARBA" id="ARBA00023125"/>
    </source>
</evidence>
<dbReference type="GO" id="GO:0003677">
    <property type="term" value="F:DNA binding"/>
    <property type="evidence" value="ECO:0007669"/>
    <property type="project" value="UniProtKB-KW"/>
</dbReference>
<dbReference type="PANTHER" id="PTHR46910:SF3">
    <property type="entry name" value="HALOTOLERANCE PROTEIN 9-RELATED"/>
    <property type="match status" value="1"/>
</dbReference>
<protein>
    <recommendedName>
        <fullName evidence="6">Zn(2)-C6 fungal-type domain-containing protein</fullName>
    </recommendedName>
</protein>
<keyword evidence="2" id="KW-0479">Metal-binding</keyword>
<dbReference type="Gene3D" id="4.10.240.10">
    <property type="entry name" value="Zn(2)-C6 fungal-type DNA-binding domain"/>
    <property type="match status" value="1"/>
</dbReference>
<comment type="caution">
    <text evidence="7">The sequence shown here is derived from an EMBL/GenBank/DDBJ whole genome shotgun (WGS) entry which is preliminary data.</text>
</comment>